<dbReference type="SUPFAM" id="SSF54427">
    <property type="entry name" value="NTF2-like"/>
    <property type="match status" value="1"/>
</dbReference>
<sequence length="129" mass="14109">MNPNITRLMQENLLAVFNERDGQQRLEVVRRNYAPDVRWSDAEETVVGQDRLHEKAQALLDGPLAGLNFVQSGPVRQTANMGFLAFDVFAPGSAGTEPLISGFDVAIVENERIAQLFTVVTKEPGASPA</sequence>
<keyword evidence="2" id="KW-1185">Reference proteome</keyword>
<dbReference type="Gene3D" id="3.10.450.50">
    <property type="match status" value="1"/>
</dbReference>
<organism evidence="1 2">
    <name type="scientific">Mycolicibacterium aichiense</name>
    <dbReference type="NCBI Taxonomy" id="1799"/>
    <lineage>
        <taxon>Bacteria</taxon>
        <taxon>Bacillati</taxon>
        <taxon>Actinomycetota</taxon>
        <taxon>Actinomycetes</taxon>
        <taxon>Mycobacteriales</taxon>
        <taxon>Mycobacteriaceae</taxon>
        <taxon>Mycolicibacterium</taxon>
    </lineage>
</organism>
<evidence type="ECO:0000313" key="2">
    <source>
        <dbReference type="Proteomes" id="UP000467327"/>
    </source>
</evidence>
<name>A0AAD1MEN3_9MYCO</name>
<dbReference type="AlphaFoldDB" id="A0AAD1MEN3"/>
<dbReference type="InterPro" id="IPR032710">
    <property type="entry name" value="NTF2-like_dom_sf"/>
</dbReference>
<dbReference type="EMBL" id="AP022561">
    <property type="protein sequence ID" value="BBX09364.1"/>
    <property type="molecule type" value="Genomic_DNA"/>
</dbReference>
<accession>A0AAD1MEN3</accession>
<evidence type="ECO:0000313" key="1">
    <source>
        <dbReference type="EMBL" id="BBX09364.1"/>
    </source>
</evidence>
<reference evidence="1 2" key="1">
    <citation type="journal article" date="2019" name="Emerg. Microbes Infect.">
        <title>Comprehensive subspecies identification of 175 nontuberculous mycobacteria species based on 7547 genomic profiles.</title>
        <authorList>
            <person name="Matsumoto Y."/>
            <person name="Kinjo T."/>
            <person name="Motooka D."/>
            <person name="Nabeya D."/>
            <person name="Jung N."/>
            <person name="Uechi K."/>
            <person name="Horii T."/>
            <person name="Iida T."/>
            <person name="Fujita J."/>
            <person name="Nakamura S."/>
        </authorList>
    </citation>
    <scope>NUCLEOTIDE SEQUENCE [LARGE SCALE GENOMIC DNA]</scope>
    <source>
        <strain evidence="1 2">JCM 6376</strain>
    </source>
</reference>
<dbReference type="KEGG" id="maic:MAIC_41670"/>
<proteinExistence type="predicted"/>
<dbReference type="Proteomes" id="UP000467327">
    <property type="component" value="Chromosome"/>
</dbReference>
<protein>
    <recommendedName>
        <fullName evidence="3">SnoaL-like domain-containing protein</fullName>
    </recommendedName>
</protein>
<evidence type="ECO:0008006" key="3">
    <source>
        <dbReference type="Google" id="ProtNLM"/>
    </source>
</evidence>
<gene>
    <name evidence="1" type="ORF">MAIC_41670</name>
</gene>